<accession>A0ABQ4YYK6</accession>
<protein>
    <submittedName>
        <fullName evidence="2">Ribonuclease H-like domain-containing protein</fullName>
    </submittedName>
</protein>
<dbReference type="InterPro" id="IPR013103">
    <property type="entry name" value="RVT_2"/>
</dbReference>
<sequence length="283" mass="31938">MHVQTITHIMVTRAESRISKPLERDELSCGSRPTNVNVVRLCGFPGISIHAGRFFNILYASATWFWGSYHPDYVCLLQRLVVLGLRQCPFRGTWFHRFTSFITVSVFSTANNWTRPIVFHRVGSDIAYLLLYVDDIILTASSTALLQRIITVLHGEFAMTDLGSLNYFLGISAQRSSSVIAACSSVPDFTRPDISYAVQQLTAFTDGLIGLDALLHRRSTSVMVCSLVMNNPLFWSAKRQVTLSRSVLRTVYRLVLLMLLLRLPWIDNLLFELHALLPQATLV</sequence>
<dbReference type="Pfam" id="PF07727">
    <property type="entry name" value="RVT_2"/>
    <property type="match status" value="1"/>
</dbReference>
<evidence type="ECO:0000313" key="3">
    <source>
        <dbReference type="Proteomes" id="UP001151760"/>
    </source>
</evidence>
<name>A0ABQ4YYK6_9ASTR</name>
<dbReference type="EMBL" id="BQNB010010795">
    <property type="protein sequence ID" value="GJS82066.1"/>
    <property type="molecule type" value="Genomic_DNA"/>
</dbReference>
<proteinExistence type="predicted"/>
<reference evidence="2" key="2">
    <citation type="submission" date="2022-01" db="EMBL/GenBank/DDBJ databases">
        <authorList>
            <person name="Yamashiro T."/>
            <person name="Shiraishi A."/>
            <person name="Satake H."/>
            <person name="Nakayama K."/>
        </authorList>
    </citation>
    <scope>NUCLEOTIDE SEQUENCE</scope>
</reference>
<evidence type="ECO:0000259" key="1">
    <source>
        <dbReference type="Pfam" id="PF07727"/>
    </source>
</evidence>
<gene>
    <name evidence="2" type="ORF">Tco_0748607</name>
</gene>
<organism evidence="2 3">
    <name type="scientific">Tanacetum coccineum</name>
    <dbReference type="NCBI Taxonomy" id="301880"/>
    <lineage>
        <taxon>Eukaryota</taxon>
        <taxon>Viridiplantae</taxon>
        <taxon>Streptophyta</taxon>
        <taxon>Embryophyta</taxon>
        <taxon>Tracheophyta</taxon>
        <taxon>Spermatophyta</taxon>
        <taxon>Magnoliopsida</taxon>
        <taxon>eudicotyledons</taxon>
        <taxon>Gunneridae</taxon>
        <taxon>Pentapetalae</taxon>
        <taxon>asterids</taxon>
        <taxon>campanulids</taxon>
        <taxon>Asterales</taxon>
        <taxon>Asteraceae</taxon>
        <taxon>Asteroideae</taxon>
        <taxon>Anthemideae</taxon>
        <taxon>Anthemidinae</taxon>
        <taxon>Tanacetum</taxon>
    </lineage>
</organism>
<reference evidence="2" key="1">
    <citation type="journal article" date="2022" name="Int. J. Mol. Sci.">
        <title>Draft Genome of Tanacetum Coccineum: Genomic Comparison of Closely Related Tanacetum-Family Plants.</title>
        <authorList>
            <person name="Yamashiro T."/>
            <person name="Shiraishi A."/>
            <person name="Nakayama K."/>
            <person name="Satake H."/>
        </authorList>
    </citation>
    <scope>NUCLEOTIDE SEQUENCE</scope>
</reference>
<feature type="domain" description="Reverse transcriptase Ty1/copia-type" evidence="1">
    <location>
        <begin position="72"/>
        <end position="182"/>
    </location>
</feature>
<dbReference type="Proteomes" id="UP001151760">
    <property type="component" value="Unassembled WGS sequence"/>
</dbReference>
<keyword evidence="3" id="KW-1185">Reference proteome</keyword>
<comment type="caution">
    <text evidence="2">The sequence shown here is derived from an EMBL/GenBank/DDBJ whole genome shotgun (WGS) entry which is preliminary data.</text>
</comment>
<evidence type="ECO:0000313" key="2">
    <source>
        <dbReference type="EMBL" id="GJS82066.1"/>
    </source>
</evidence>